<dbReference type="Pfam" id="PF02586">
    <property type="entry name" value="SRAP"/>
    <property type="match status" value="1"/>
</dbReference>
<comment type="similarity">
    <text evidence="1 8">Belongs to the SOS response-associated peptidase family.</text>
</comment>
<organism evidence="9 10">
    <name type="scientific">Candidatus Litorirhabdus singularis</name>
    <dbReference type="NCBI Taxonomy" id="2518993"/>
    <lineage>
        <taxon>Bacteria</taxon>
        <taxon>Pseudomonadati</taxon>
        <taxon>Pseudomonadota</taxon>
        <taxon>Gammaproteobacteria</taxon>
        <taxon>Cellvibrionales</taxon>
        <taxon>Halieaceae</taxon>
        <taxon>Candidatus Litorirhabdus</taxon>
    </lineage>
</organism>
<keyword evidence="10" id="KW-1185">Reference proteome</keyword>
<dbReference type="SUPFAM" id="SSF143081">
    <property type="entry name" value="BB1717-like"/>
    <property type="match status" value="1"/>
</dbReference>
<keyword evidence="6" id="KW-0238">DNA-binding</keyword>
<gene>
    <name evidence="9" type="ORF">EYC98_17115</name>
</gene>
<evidence type="ECO:0000256" key="6">
    <source>
        <dbReference type="ARBA" id="ARBA00023125"/>
    </source>
</evidence>
<evidence type="ECO:0000256" key="1">
    <source>
        <dbReference type="ARBA" id="ARBA00008136"/>
    </source>
</evidence>
<dbReference type="Gene3D" id="3.90.1680.10">
    <property type="entry name" value="SOS response associated peptidase-like"/>
    <property type="match status" value="1"/>
</dbReference>
<evidence type="ECO:0000256" key="4">
    <source>
        <dbReference type="ARBA" id="ARBA00022801"/>
    </source>
</evidence>
<accession>A0ABT3TJV6</accession>
<dbReference type="InterPro" id="IPR003738">
    <property type="entry name" value="SRAP"/>
</dbReference>
<evidence type="ECO:0000256" key="2">
    <source>
        <dbReference type="ARBA" id="ARBA00022670"/>
    </source>
</evidence>
<keyword evidence="5" id="KW-0190">Covalent protein-DNA linkage</keyword>
<evidence type="ECO:0000256" key="7">
    <source>
        <dbReference type="ARBA" id="ARBA00023239"/>
    </source>
</evidence>
<sequence length="225" mass="25412">MCGRFNVIDNPELQRLLQVLGVDLTLPSRSNIAPTETIAMVRQSGLQRELAAVRWWLTPAWAKQVDQKYAMFNARSETIASSRAFGEAFKSRRGIVPMSSFIEWRKEEDAKQPYLIAAVDQALPVAAVWEIWQGDDQIIESCALLTTAAAPEFEQFHKRMPVVLREEDVERWLDPQSRLAVNDPIFAPQLSYPLRVQPLAIGVNNARNKDLDLLQPTAEGVLLTD</sequence>
<dbReference type="Proteomes" id="UP001143362">
    <property type="component" value="Unassembled WGS sequence"/>
</dbReference>
<reference evidence="9" key="1">
    <citation type="submission" date="2019-02" db="EMBL/GenBank/DDBJ databases">
        <authorList>
            <person name="Li S.-H."/>
        </authorList>
    </citation>
    <scope>NUCLEOTIDE SEQUENCE</scope>
    <source>
        <strain evidence="9">IMCC14734</strain>
    </source>
</reference>
<keyword evidence="7" id="KW-0456">Lyase</keyword>
<evidence type="ECO:0000256" key="3">
    <source>
        <dbReference type="ARBA" id="ARBA00022763"/>
    </source>
</evidence>
<protein>
    <recommendedName>
        <fullName evidence="8">Abasic site processing protein</fullName>
        <ecNumber evidence="8">3.4.-.-</ecNumber>
    </recommendedName>
</protein>
<dbReference type="EMBL" id="SHNN01000003">
    <property type="protein sequence ID" value="MCX2982586.1"/>
    <property type="molecule type" value="Genomic_DNA"/>
</dbReference>
<evidence type="ECO:0000256" key="5">
    <source>
        <dbReference type="ARBA" id="ARBA00023124"/>
    </source>
</evidence>
<dbReference type="InterPro" id="IPR036590">
    <property type="entry name" value="SRAP-like"/>
</dbReference>
<keyword evidence="4 8" id="KW-0378">Hydrolase</keyword>
<evidence type="ECO:0000313" key="10">
    <source>
        <dbReference type="Proteomes" id="UP001143362"/>
    </source>
</evidence>
<dbReference type="PANTHER" id="PTHR13604:SF0">
    <property type="entry name" value="ABASIC SITE PROCESSING PROTEIN HMCES"/>
    <property type="match status" value="1"/>
</dbReference>
<dbReference type="RefSeq" id="WP_279246597.1">
    <property type="nucleotide sequence ID" value="NZ_SHNN01000003.1"/>
</dbReference>
<keyword evidence="3" id="KW-0227">DNA damage</keyword>
<dbReference type="EC" id="3.4.-.-" evidence="8"/>
<proteinExistence type="inferred from homology"/>
<name>A0ABT3TJV6_9GAMM</name>
<evidence type="ECO:0000313" key="9">
    <source>
        <dbReference type="EMBL" id="MCX2982586.1"/>
    </source>
</evidence>
<evidence type="ECO:0000256" key="8">
    <source>
        <dbReference type="RuleBase" id="RU364100"/>
    </source>
</evidence>
<dbReference type="PANTHER" id="PTHR13604">
    <property type="entry name" value="DC12-RELATED"/>
    <property type="match status" value="1"/>
</dbReference>
<comment type="caution">
    <text evidence="9">The sequence shown here is derived from an EMBL/GenBank/DDBJ whole genome shotgun (WGS) entry which is preliminary data.</text>
</comment>
<keyword evidence="2 8" id="KW-0645">Protease</keyword>